<proteinExistence type="predicted"/>
<dbReference type="Proteomes" id="UP001528672">
    <property type="component" value="Unassembled WGS sequence"/>
</dbReference>
<name>A0ABT5MB10_9BURK</name>
<accession>A0ABT5MB10</accession>
<reference evidence="1 2" key="1">
    <citation type="submission" date="2023-02" db="EMBL/GenBank/DDBJ databases">
        <title>Bacterial whole genome sequence for Curvibacter sp. HBC28.</title>
        <authorList>
            <person name="Le V."/>
            <person name="Ko S.-R."/>
            <person name="Ahn C.-Y."/>
            <person name="Oh H.-M."/>
        </authorList>
    </citation>
    <scope>NUCLEOTIDE SEQUENCE [LARGE SCALE GENOMIC DNA]</scope>
    <source>
        <strain evidence="1 2">HBC28</strain>
    </source>
</reference>
<keyword evidence="2" id="KW-1185">Reference proteome</keyword>
<organism evidence="1 2">
    <name type="scientific">Curvibacter microcysteis</name>
    <dbReference type="NCBI Taxonomy" id="3026419"/>
    <lineage>
        <taxon>Bacteria</taxon>
        <taxon>Pseudomonadati</taxon>
        <taxon>Pseudomonadota</taxon>
        <taxon>Betaproteobacteria</taxon>
        <taxon>Burkholderiales</taxon>
        <taxon>Comamonadaceae</taxon>
        <taxon>Curvibacter</taxon>
    </lineage>
</organism>
<dbReference type="EMBL" id="JAQSIO010000001">
    <property type="protein sequence ID" value="MDD0813154.1"/>
    <property type="molecule type" value="Genomic_DNA"/>
</dbReference>
<gene>
    <name evidence="1" type="ORF">PSQ39_00770</name>
</gene>
<evidence type="ECO:0000313" key="1">
    <source>
        <dbReference type="EMBL" id="MDD0813154.1"/>
    </source>
</evidence>
<sequence>MIAFLEAQTRTDIATSLPWKAFWKACDDLAKDDALTASLFKAVLASSAGSLDDSEYWLRNVEKLGGTSEANAWRMCLRGTQGYASAALDAAPKALASPGPISFVEVATAACWIGAFTTVLQAVNIASQQNKVLVDVAHVVEIARNADHVLNQLGVTEAEYAAILDVAGEMMRERKLAWTDTSAYHVIDEGPDHLGLLMVYRIHVTPEEASDMNFELVSSLVDRDLDKPGLSVTFQGMKAH</sequence>
<comment type="caution">
    <text evidence="1">The sequence shown here is derived from an EMBL/GenBank/DDBJ whole genome shotgun (WGS) entry which is preliminary data.</text>
</comment>
<protein>
    <submittedName>
        <fullName evidence="1">Uncharacterized protein</fullName>
    </submittedName>
</protein>
<dbReference type="RefSeq" id="WP_273924687.1">
    <property type="nucleotide sequence ID" value="NZ_JAQSIO010000001.1"/>
</dbReference>
<evidence type="ECO:0000313" key="2">
    <source>
        <dbReference type="Proteomes" id="UP001528672"/>
    </source>
</evidence>